<dbReference type="Gene3D" id="3.40.50.10610">
    <property type="entry name" value="ABC-type transport auxiliary lipoprotein component"/>
    <property type="match status" value="1"/>
</dbReference>
<evidence type="ECO:0000313" key="2">
    <source>
        <dbReference type="EMBL" id="VFB18275.1"/>
    </source>
</evidence>
<dbReference type="RefSeq" id="WP_095038701.1">
    <property type="nucleotide sequence ID" value="NZ_CAACYJ010000012.1"/>
</dbReference>
<feature type="signal peptide" evidence="1">
    <location>
        <begin position="1"/>
        <end position="18"/>
    </location>
</feature>
<dbReference type="Proteomes" id="UP000330809">
    <property type="component" value="Unassembled WGS sequence"/>
</dbReference>
<name>A0A449IFS1_PSEFR</name>
<organism evidence="2 3">
    <name type="scientific">Pseudomonas fragi</name>
    <dbReference type="NCBI Taxonomy" id="296"/>
    <lineage>
        <taxon>Bacteria</taxon>
        <taxon>Pseudomonadati</taxon>
        <taxon>Pseudomonadota</taxon>
        <taxon>Gammaproteobacteria</taxon>
        <taxon>Pseudomonadales</taxon>
        <taxon>Pseudomonadaceae</taxon>
        <taxon>Pseudomonas</taxon>
    </lineage>
</organism>
<feature type="chain" id="PRO_5025588627" description="Penicillin-binding protein activator LpoB" evidence="1">
    <location>
        <begin position="19"/>
        <end position="248"/>
    </location>
</feature>
<evidence type="ECO:0000313" key="3">
    <source>
        <dbReference type="Proteomes" id="UP000330809"/>
    </source>
</evidence>
<reference evidence="2 3" key="1">
    <citation type="submission" date="2019-02" db="EMBL/GenBank/DDBJ databases">
        <authorList>
            <consortium name="Pathogen Informatics"/>
        </authorList>
    </citation>
    <scope>NUCLEOTIDE SEQUENCE [LARGE SCALE GENOMIC DNA]</scope>
    <source>
        <strain evidence="2 3">3012STDY7103891</strain>
    </source>
</reference>
<dbReference type="AlphaFoldDB" id="A0A449IFS1"/>
<protein>
    <recommendedName>
        <fullName evidence="4">Penicillin-binding protein activator LpoB</fullName>
    </recommendedName>
</protein>
<sequence>MRIWICVISLLCIWEVQAAPKIAVTDLAYETRVQQYVQSTTARNRFQSGPYHANGSASYQTYESRNSYIQQNELRNFSGDIKGKILKSGLFRLVQAKPYKASDKTDVYDVIKRIKAGHFKGADYVLFGTVSDIDFTRDLNALANTRSYSAILGLTLVADFSLINTRTLEVTSAFTAMGKGEDIKLTNRHDLRVSLNRPQVIRDVAATLGEDVVRQLQEQLTGIAPQPPKSAPAPLNRLPEDEAAVILR</sequence>
<dbReference type="EMBL" id="CAACYJ010000012">
    <property type="protein sequence ID" value="VFB18275.1"/>
    <property type="molecule type" value="Genomic_DNA"/>
</dbReference>
<keyword evidence="1" id="KW-0732">Signal</keyword>
<accession>A0A449IFS1</accession>
<gene>
    <name evidence="2" type="ORF">NCTC10754_00816</name>
</gene>
<proteinExistence type="predicted"/>
<evidence type="ECO:0000256" key="1">
    <source>
        <dbReference type="SAM" id="SignalP"/>
    </source>
</evidence>
<evidence type="ECO:0008006" key="4">
    <source>
        <dbReference type="Google" id="ProtNLM"/>
    </source>
</evidence>